<protein>
    <submittedName>
        <fullName evidence="2">Uncharacterized protein</fullName>
    </submittedName>
</protein>
<dbReference type="PANTHER" id="PTHR10773">
    <property type="entry name" value="DNA-DIRECTED RNA POLYMERASES I, II, AND III SUBUNIT RPABC2"/>
    <property type="match status" value="1"/>
</dbReference>
<gene>
    <name evidence="2" type="ORF">QYM36_005071</name>
</gene>
<accession>A0AA88LBL5</accession>
<feature type="region of interest" description="Disordered" evidence="1">
    <location>
        <begin position="100"/>
        <end position="120"/>
    </location>
</feature>
<evidence type="ECO:0000313" key="3">
    <source>
        <dbReference type="Proteomes" id="UP001187531"/>
    </source>
</evidence>
<keyword evidence="3" id="KW-1185">Reference proteome</keyword>
<organism evidence="2 3">
    <name type="scientific">Artemia franciscana</name>
    <name type="common">Brine shrimp</name>
    <name type="synonym">Artemia sanfranciscana</name>
    <dbReference type="NCBI Taxonomy" id="6661"/>
    <lineage>
        <taxon>Eukaryota</taxon>
        <taxon>Metazoa</taxon>
        <taxon>Ecdysozoa</taxon>
        <taxon>Arthropoda</taxon>
        <taxon>Crustacea</taxon>
        <taxon>Branchiopoda</taxon>
        <taxon>Anostraca</taxon>
        <taxon>Artemiidae</taxon>
        <taxon>Artemia</taxon>
    </lineage>
</organism>
<dbReference type="Proteomes" id="UP001187531">
    <property type="component" value="Unassembled WGS sequence"/>
</dbReference>
<comment type="caution">
    <text evidence="2">The sequence shown here is derived from an EMBL/GenBank/DDBJ whole genome shotgun (WGS) entry which is preliminary data.</text>
</comment>
<evidence type="ECO:0000256" key="1">
    <source>
        <dbReference type="SAM" id="MobiDB-lite"/>
    </source>
</evidence>
<sequence>MMDEHITFFEFPFMKKDVENVLQTNCEECSETPNSGILQMDQDIPVDNSHSISVEPDSFDLDSTFANYEGIQKSYMLNLSPSYDPRITFSAVTETQADSATVRRRRKRPKNEQEWSRNKQRMLRHSGKEYTTRKKRIVPEKSFKDDFDCKCPRKCPQNFSSKEVLKDFFNSFWSLGDSSKQDVFLRGLVRSSSVQRHRPRDWTGPMKFKAYHYFIPDGNNTVKVCKQFFSQILQISKGRLYRCVSKDASLEARDMREKVVPNKIDDSDVVAHIKSFPCYRCPSVCKDNIDTKFLNPELSIKKMYELYVEKCANENKKPVKEKYYYYVFSAKFDLSFKVPCKYTCCFCETVSLNHKFEKEAQNLIELEIQKEIHLRIVDHERYEMKKDSERVSKDMYVCTFDLQKPLPFPKLTTSIAYYKRNLYLNNFGIHCFNDKTSYMYVWDETEGGRGSVDLASCIRKHLVEKVRSYKHIVLYSEACKAQNRNIKTSLTLLKLLQDPTMEVEKIDLKFLMPGHCLLPNDIDFRIIEKEGKRNQSIFVPDDWFHIIQDAKKKYPRFKVAKMPRNEFLSTKVLEKCITNRQKDINGHFFNWLEMRWIRFEKDSPLIIKFKETLCDLACFREINIKKETEKGESLISLADIEQDLLYPSRRPMDEIKKGDLLLLSLFIPPIHQSFYSSLPDPMIKGSTNDNCSHLSEDNENDEFFYVEH</sequence>
<proteinExistence type="predicted"/>
<reference evidence="2" key="1">
    <citation type="submission" date="2023-07" db="EMBL/GenBank/DDBJ databases">
        <title>Chromosome-level genome assembly of Artemia franciscana.</title>
        <authorList>
            <person name="Jo E."/>
        </authorList>
    </citation>
    <scope>NUCLEOTIDE SEQUENCE</scope>
    <source>
        <tissue evidence="2">Whole body</tissue>
    </source>
</reference>
<dbReference type="PANTHER" id="PTHR10773:SF19">
    <property type="match status" value="1"/>
</dbReference>
<evidence type="ECO:0000313" key="2">
    <source>
        <dbReference type="EMBL" id="KAK2719456.1"/>
    </source>
</evidence>
<dbReference type="EMBL" id="JAVRJZ010000008">
    <property type="protein sequence ID" value="KAK2719456.1"/>
    <property type="molecule type" value="Genomic_DNA"/>
</dbReference>
<dbReference type="AlphaFoldDB" id="A0AA88LBL5"/>
<name>A0AA88LBL5_ARTSF</name>